<feature type="transmembrane region" description="Helical" evidence="9">
    <location>
        <begin position="109"/>
        <end position="131"/>
    </location>
</feature>
<dbReference type="GO" id="GO:0005886">
    <property type="term" value="C:plasma membrane"/>
    <property type="evidence" value="ECO:0007669"/>
    <property type="project" value="UniProtKB-SubCell"/>
</dbReference>
<dbReference type="InterPro" id="IPR035906">
    <property type="entry name" value="MetI-like_sf"/>
</dbReference>
<keyword evidence="4 9" id="KW-0812">Transmembrane</keyword>
<feature type="transmembrane region" description="Helical" evidence="9">
    <location>
        <begin position="57"/>
        <end position="80"/>
    </location>
</feature>
<dbReference type="Gene3D" id="1.10.3720.10">
    <property type="entry name" value="MetI-like"/>
    <property type="match status" value="1"/>
</dbReference>
<dbReference type="CDD" id="cd06261">
    <property type="entry name" value="TM_PBP2"/>
    <property type="match status" value="1"/>
</dbReference>
<dbReference type="AlphaFoldDB" id="A0A7K1LEY6"/>
<proteinExistence type="inferred from homology"/>
<feature type="transmembrane region" description="Helical" evidence="9">
    <location>
        <begin position="151"/>
        <end position="178"/>
    </location>
</feature>
<comment type="function">
    <text evidence="8">Part of the ABC transporter complex CysAWTP (TC 3.A.1.6.1) involved in sulfate/thiosulfate import. Probably responsible for the translocation of the substrate across the membrane.</text>
</comment>
<dbReference type="InterPro" id="IPR005667">
    <property type="entry name" value="Sulph_transpt2"/>
</dbReference>
<dbReference type="PANTHER" id="PTHR30406:SF8">
    <property type="entry name" value="SULFATE TRANSPORT SYSTEM PERMEASE PROTEIN CYST"/>
    <property type="match status" value="1"/>
</dbReference>
<dbReference type="OrthoDB" id="9774448at2"/>
<evidence type="ECO:0000256" key="4">
    <source>
        <dbReference type="ARBA" id="ARBA00022692"/>
    </source>
</evidence>
<evidence type="ECO:0000256" key="3">
    <source>
        <dbReference type="ARBA" id="ARBA00022448"/>
    </source>
</evidence>
<evidence type="ECO:0000256" key="5">
    <source>
        <dbReference type="ARBA" id="ARBA00022989"/>
    </source>
</evidence>
<dbReference type="EMBL" id="WOGT01000001">
    <property type="protein sequence ID" value="MUN53755.1"/>
    <property type="molecule type" value="Genomic_DNA"/>
</dbReference>
<sequence>MARGSNSNYTFPAWLYVPAGIALLLVLGPLLGLVVKIPWSEAGSLLSEPSAVQALELSLTTSCISTVCCILVGIPLSLMLTRSGKARASGSGRAGSGGLASAFSGPMAFIVYAPLVLSPVVSGLALMFFWGRNGLLGKLLAEGNVTIAFTSWAVILAQVFVSMPFFVSTAVTALTAIPRRYEEIAATEGATRNEVARKVLLPQALPGLLTAGLLSFARALGEFGATITFAGNIEGTTRTIPLNIEIGLSSNDVDAALGSCIMLLALYVLVVGLLLMARFLSSLRKADTSHA</sequence>
<keyword evidence="6" id="KW-0764">Sulfate transport</keyword>
<keyword evidence="3 9" id="KW-0813">Transport</keyword>
<comment type="subunit">
    <text evidence="2">The complex is composed of two ATP-binding proteins (CysA), two transmembrane proteins (CysT and CysW) and a solute-binding protein (CysP).</text>
</comment>
<evidence type="ECO:0000256" key="1">
    <source>
        <dbReference type="ARBA" id="ARBA00004141"/>
    </source>
</evidence>
<dbReference type="SUPFAM" id="SSF161098">
    <property type="entry name" value="MetI-like"/>
    <property type="match status" value="1"/>
</dbReference>
<feature type="transmembrane region" description="Helical" evidence="9">
    <location>
        <begin position="199"/>
        <end position="220"/>
    </location>
</feature>
<keyword evidence="5 9" id="KW-1133">Transmembrane helix</keyword>
<evidence type="ECO:0000256" key="7">
    <source>
        <dbReference type="ARBA" id="ARBA00023136"/>
    </source>
</evidence>
<evidence type="ECO:0000256" key="9">
    <source>
        <dbReference type="RuleBase" id="RU363032"/>
    </source>
</evidence>
<dbReference type="PROSITE" id="PS50928">
    <property type="entry name" value="ABC_TM1"/>
    <property type="match status" value="1"/>
</dbReference>
<comment type="caution">
    <text evidence="11">The sequence shown here is derived from an EMBL/GenBank/DDBJ whole genome shotgun (WGS) entry which is preliminary data.</text>
</comment>
<protein>
    <submittedName>
        <fullName evidence="11">ABC transporter permease subunit</fullName>
    </submittedName>
</protein>
<name>A0A7K1LEY6_9MICC</name>
<evidence type="ECO:0000259" key="10">
    <source>
        <dbReference type="PROSITE" id="PS50928"/>
    </source>
</evidence>
<dbReference type="PRINTS" id="PR00173">
    <property type="entry name" value="EDTRNSPORT"/>
</dbReference>
<dbReference type="RefSeq" id="WP_129313872.1">
    <property type="nucleotide sequence ID" value="NZ_NOIQ01000001.1"/>
</dbReference>
<comment type="similarity">
    <text evidence="9">Belongs to the binding-protein-dependent transport system permease family.</text>
</comment>
<feature type="transmembrane region" description="Helical" evidence="9">
    <location>
        <begin position="12"/>
        <end position="37"/>
    </location>
</feature>
<evidence type="ECO:0000256" key="6">
    <source>
        <dbReference type="ARBA" id="ARBA00023032"/>
    </source>
</evidence>
<dbReference type="InterPro" id="IPR000515">
    <property type="entry name" value="MetI-like"/>
</dbReference>
<comment type="subcellular location">
    <subcellularLocation>
        <location evidence="9">Cell membrane</location>
        <topology evidence="9">Multi-pass membrane protein</topology>
    </subcellularLocation>
    <subcellularLocation>
        <location evidence="1">Membrane</location>
        <topology evidence="1">Multi-pass membrane protein</topology>
    </subcellularLocation>
</comment>
<evidence type="ECO:0000313" key="12">
    <source>
        <dbReference type="Proteomes" id="UP000462152"/>
    </source>
</evidence>
<gene>
    <name evidence="11" type="ORF">GMA10_00685</name>
</gene>
<reference evidence="11 12" key="1">
    <citation type="submission" date="2019-12" db="EMBL/GenBank/DDBJ databases">
        <authorList>
            <person name="Li J."/>
            <person name="Shi Y."/>
            <person name="Xu G."/>
            <person name="Xiao D."/>
            <person name="Ran X."/>
        </authorList>
    </citation>
    <scope>NUCLEOTIDE SEQUENCE [LARGE SCALE GENOMIC DNA]</scope>
    <source>
        <strain evidence="11 12">JCM 15915</strain>
    </source>
</reference>
<dbReference type="Pfam" id="PF00528">
    <property type="entry name" value="BPD_transp_1"/>
    <property type="match status" value="1"/>
</dbReference>
<evidence type="ECO:0000313" key="11">
    <source>
        <dbReference type="EMBL" id="MUN53755.1"/>
    </source>
</evidence>
<feature type="transmembrane region" description="Helical" evidence="9">
    <location>
        <begin position="255"/>
        <end position="275"/>
    </location>
</feature>
<evidence type="ECO:0000256" key="8">
    <source>
        <dbReference type="ARBA" id="ARBA00025323"/>
    </source>
</evidence>
<accession>A0A7K1LEY6</accession>
<keyword evidence="12" id="KW-1185">Reference proteome</keyword>
<dbReference type="Proteomes" id="UP000462152">
    <property type="component" value="Unassembled WGS sequence"/>
</dbReference>
<dbReference type="GO" id="GO:0015419">
    <property type="term" value="F:ABC-type sulfate transporter activity"/>
    <property type="evidence" value="ECO:0007669"/>
    <property type="project" value="InterPro"/>
</dbReference>
<feature type="domain" description="ABC transmembrane type-1" evidence="10">
    <location>
        <begin position="55"/>
        <end position="275"/>
    </location>
</feature>
<dbReference type="PANTHER" id="PTHR30406">
    <property type="entry name" value="SULFATE TRANSPORT SYSTEM PERMEASE PROTEIN"/>
    <property type="match status" value="1"/>
</dbReference>
<keyword evidence="7 9" id="KW-0472">Membrane</keyword>
<evidence type="ECO:0000256" key="2">
    <source>
        <dbReference type="ARBA" id="ARBA00011779"/>
    </source>
</evidence>
<organism evidence="11 12">
    <name type="scientific">Rothia koreensis</name>
    <dbReference type="NCBI Taxonomy" id="592378"/>
    <lineage>
        <taxon>Bacteria</taxon>
        <taxon>Bacillati</taxon>
        <taxon>Actinomycetota</taxon>
        <taxon>Actinomycetes</taxon>
        <taxon>Micrococcales</taxon>
        <taxon>Micrococcaceae</taxon>
        <taxon>Rothia</taxon>
    </lineage>
</organism>